<name>A0A1E5T8T3_9FLAO</name>
<reference evidence="2 3" key="1">
    <citation type="submission" date="2016-05" db="EMBL/GenBank/DDBJ databases">
        <title>Draft Genome Sequence of Algibacter sp. Strain SK-16 Isolated from the Surface Water of Aburatsubo Inlet.</title>
        <authorList>
            <person name="Wong S.-K."/>
            <person name="Yoshizawa S."/>
            <person name="Nakajima Y."/>
            <person name="Ogura Y."/>
            <person name="Tetsuya H."/>
            <person name="Hamasaki K."/>
        </authorList>
    </citation>
    <scope>NUCLEOTIDE SEQUENCE [LARGE SCALE GENOMIC DNA]</scope>
    <source>
        <strain evidence="2 3">SK-16</strain>
    </source>
</reference>
<evidence type="ECO:0000313" key="3">
    <source>
        <dbReference type="Proteomes" id="UP000095713"/>
    </source>
</evidence>
<dbReference type="InterPro" id="IPR054583">
    <property type="entry name" value="Beta-prop_AUDH"/>
</dbReference>
<keyword evidence="3" id="KW-1185">Reference proteome</keyword>
<dbReference type="InterPro" id="IPR028994">
    <property type="entry name" value="Integrin_alpha_N"/>
</dbReference>
<dbReference type="SUPFAM" id="SSF69318">
    <property type="entry name" value="Integrin alpha N-terminal domain"/>
    <property type="match status" value="1"/>
</dbReference>
<dbReference type="PANTHER" id="PTHR44103">
    <property type="entry name" value="PROPROTEIN CONVERTASE P"/>
    <property type="match status" value="1"/>
</dbReference>
<comment type="caution">
    <text evidence="2">The sequence shown here is derived from an EMBL/GenBank/DDBJ whole genome shotgun (WGS) entry which is preliminary data.</text>
</comment>
<dbReference type="RefSeq" id="WP_069830249.1">
    <property type="nucleotide sequence ID" value="NZ_MDJD01000043.1"/>
</dbReference>
<dbReference type="AlphaFoldDB" id="A0A1E5T8T3"/>
<feature type="domain" description="Aldos-2-ulose dehydratase beta-propeller" evidence="1">
    <location>
        <begin position="113"/>
        <end position="298"/>
    </location>
</feature>
<gene>
    <name evidence="2" type="ORF">A8C32_14990</name>
</gene>
<accession>A0A1E5T8T3</accession>
<protein>
    <recommendedName>
        <fullName evidence="1">Aldos-2-ulose dehydratase beta-propeller domain-containing protein</fullName>
    </recommendedName>
</protein>
<organism evidence="2 3">
    <name type="scientific">Flavivirga aquatica</name>
    <dbReference type="NCBI Taxonomy" id="1849968"/>
    <lineage>
        <taxon>Bacteria</taxon>
        <taxon>Pseudomonadati</taxon>
        <taxon>Bacteroidota</taxon>
        <taxon>Flavobacteriia</taxon>
        <taxon>Flavobacteriales</taxon>
        <taxon>Flavobacteriaceae</taxon>
        <taxon>Flavivirga</taxon>
    </lineage>
</organism>
<dbReference type="Gene3D" id="2.130.10.130">
    <property type="entry name" value="Integrin alpha, N-terminal"/>
    <property type="match status" value="1"/>
</dbReference>
<sequence>MSNEPKDVLSYLNDGEIKIPFFTKVTLADKQDDGYWIEAVDINGNGKLDIVTSGLAVGKVVWYENPSWEKREIADFPLPVAIEVGDVTGNGTQDLVISHNYGNCMFWCRPEDGKISWLENPGTYEDDEHWKSHFITDLMAAHRLQVGHFTKTDKLQLMALPVVGCKPYGEGVHDPVAMTLFDIPENPTSLDKWDGEIINNANFRVIHGVVKNKFGGYSGPDNQSVLLASEEGINWFYFDTENGEWKIVPIGEGDQTGQAGQFKGSGNVAYGRIGDDPYAYIATIDPFHGNLVTVYTRKPGTNLTDHPWKRTILDTFGDFDSETQGPGHHIITGDFDGDGDDEFLVALKGPLPHQGVYYYKAIDVENGLFERWRVSSASAARIVIGDFNGDGRLDFATTGYYTPGYYLCDNSQVNVFHNAFADLK</sequence>
<dbReference type="Proteomes" id="UP000095713">
    <property type="component" value="Unassembled WGS sequence"/>
</dbReference>
<dbReference type="STRING" id="1849968.A8C32_14990"/>
<dbReference type="EMBL" id="MDJD01000043">
    <property type="protein sequence ID" value="OEK07792.1"/>
    <property type="molecule type" value="Genomic_DNA"/>
</dbReference>
<dbReference type="OrthoDB" id="1110367at2"/>
<dbReference type="PANTHER" id="PTHR44103:SF1">
    <property type="entry name" value="PROPROTEIN CONVERTASE P"/>
    <property type="match status" value="1"/>
</dbReference>
<evidence type="ECO:0000313" key="2">
    <source>
        <dbReference type="EMBL" id="OEK07792.1"/>
    </source>
</evidence>
<proteinExistence type="predicted"/>
<dbReference type="Pfam" id="PF22301">
    <property type="entry name" value="AUDH_beta_propeller"/>
    <property type="match status" value="1"/>
</dbReference>
<evidence type="ECO:0000259" key="1">
    <source>
        <dbReference type="Pfam" id="PF22301"/>
    </source>
</evidence>